<feature type="domain" description="SnoaL-like" evidence="1">
    <location>
        <begin position="19"/>
        <end position="126"/>
    </location>
</feature>
<evidence type="ECO:0000259" key="1">
    <source>
        <dbReference type="Pfam" id="PF12680"/>
    </source>
</evidence>
<keyword evidence="3" id="KW-1185">Reference proteome</keyword>
<dbReference type="InterPro" id="IPR032710">
    <property type="entry name" value="NTF2-like_dom_sf"/>
</dbReference>
<organism evidence="2 3">
    <name type="scientific">Thalassospira marina</name>
    <dbReference type="NCBI Taxonomy" id="2048283"/>
    <lineage>
        <taxon>Bacteria</taxon>
        <taxon>Pseudomonadati</taxon>
        <taxon>Pseudomonadota</taxon>
        <taxon>Alphaproteobacteria</taxon>
        <taxon>Rhodospirillales</taxon>
        <taxon>Thalassospiraceae</taxon>
        <taxon>Thalassospira</taxon>
    </lineage>
</organism>
<evidence type="ECO:0000313" key="3">
    <source>
        <dbReference type="Proteomes" id="UP000233458"/>
    </source>
</evidence>
<dbReference type="Gene3D" id="3.10.450.50">
    <property type="match status" value="1"/>
</dbReference>
<dbReference type="SUPFAM" id="SSF54427">
    <property type="entry name" value="NTF2-like"/>
    <property type="match status" value="1"/>
</dbReference>
<dbReference type="EMBL" id="CP024199">
    <property type="protein sequence ID" value="AUG52512.1"/>
    <property type="molecule type" value="Genomic_DNA"/>
</dbReference>
<dbReference type="PANTHER" id="PTHR41252:SF1">
    <property type="entry name" value="BLR2505 PROTEIN"/>
    <property type="match status" value="1"/>
</dbReference>
<evidence type="ECO:0000313" key="2">
    <source>
        <dbReference type="EMBL" id="AUG52512.1"/>
    </source>
</evidence>
<accession>A0ABM6Q7M8</accession>
<sequence>MTATAHKQDLATTNRQFLERLFATLSHEGWGQGFLHALHDDVVFNAMGVSPIAGRYEGKQTYITQVLERLHARIARRPQLSPIMIMTEADMACARFQSREGVGINGADFSMDYCWVFRIRDEKISEIWGYYDTGKMIALFDDSYAPLEGRIKPPQKH</sequence>
<dbReference type="InterPro" id="IPR037401">
    <property type="entry name" value="SnoaL-like"/>
</dbReference>
<protein>
    <recommendedName>
        <fullName evidence="1">SnoaL-like domain-containing protein</fullName>
    </recommendedName>
</protein>
<proteinExistence type="predicted"/>
<name>A0ABM6Q7M8_9PROT</name>
<dbReference type="RefSeq" id="WP_101284401.1">
    <property type="nucleotide sequence ID" value="NZ_CP024199.1"/>
</dbReference>
<reference evidence="2 3" key="1">
    <citation type="submission" date="2017-10" db="EMBL/GenBank/DDBJ databases">
        <title>Biodiversity and function of Thalassospira species in the particle-attached aromatic-hydrocarbon-degrading consortia from the surface seawater of the China South Sea.</title>
        <authorList>
            <person name="Dong C."/>
            <person name="Liu R."/>
            <person name="Shao Z."/>
        </authorList>
    </citation>
    <scope>NUCLEOTIDE SEQUENCE [LARGE SCALE GENOMIC DNA]</scope>
    <source>
        <strain evidence="2 3">CSC3H3</strain>
    </source>
</reference>
<gene>
    <name evidence="2" type="ORF">CSC3H3_07125</name>
</gene>
<dbReference type="Proteomes" id="UP000233458">
    <property type="component" value="Chromosome"/>
</dbReference>
<dbReference type="Pfam" id="PF12680">
    <property type="entry name" value="SnoaL_2"/>
    <property type="match status" value="1"/>
</dbReference>
<dbReference type="PANTHER" id="PTHR41252">
    <property type="entry name" value="BLR2505 PROTEIN"/>
    <property type="match status" value="1"/>
</dbReference>